<evidence type="ECO:0000259" key="4">
    <source>
        <dbReference type="Pfam" id="PF01494"/>
    </source>
</evidence>
<dbReference type="Gene3D" id="3.50.50.60">
    <property type="entry name" value="FAD/NAD(P)-binding domain"/>
    <property type="match status" value="1"/>
</dbReference>
<proteinExistence type="predicted"/>
<protein>
    <recommendedName>
        <fullName evidence="4">FAD-binding domain-containing protein</fullName>
    </recommendedName>
</protein>
<feature type="domain" description="FAD-binding" evidence="4">
    <location>
        <begin position="29"/>
        <end position="367"/>
    </location>
</feature>
<sequence length="541" mass="59317">MVDVRYDIAFKLYPYEKVADQDLAPRRHPVVIVGGGPVGMATALDLGRKGTPVLVLDDHEGVGQGSRAICFAKRTLEICDRLGAAKGMVDKGVVWNVGKVFHGDKRVFEFNLSPEDGHKAPAFINLQQPYFEKHLVEEIRVAQSQGAPIEIRGRNGVTGMAQQGDHVLIDVNTPDGPYQLEADWVIACDGARSPTRDMLGLSFEGRVFEDNFLIADVKMKADFPTERWFWFAPPFKDSGASALLHKQPDDIWRIDFQLGWDIDRAKELRVENIRARVDAMLGENAEYELEWTSIYTFQCRRMEKFRHRNVLFAGDSAHQVSPFGARGANSGVQDADNLAWKLDLVVKGLAPDTLLDSYSEERVHGADENILNSTRATDFLTPKTEMSKIFRDAVLELAHDHSFARVMVNSGRLSLPCSYDGLSLNGPDALNGPTVSRVGASCSDAPLKDGFLLDVLGGDFTVLAINTDAPRLADVDGIALKTVTLDTGRDDVSGAIAARYLGDAPSGIYLIRPDQHVAARWAVASAADIQSGVRIATGRGQ</sequence>
<gene>
    <name evidence="5" type="ORF">LCGC14_0186820</name>
</gene>
<dbReference type="NCBIfam" id="NF006002">
    <property type="entry name" value="PRK08132.1"/>
    <property type="match status" value="1"/>
</dbReference>
<reference evidence="5" key="1">
    <citation type="journal article" date="2015" name="Nature">
        <title>Complex archaea that bridge the gap between prokaryotes and eukaryotes.</title>
        <authorList>
            <person name="Spang A."/>
            <person name="Saw J.H."/>
            <person name="Jorgensen S.L."/>
            <person name="Zaremba-Niedzwiedzka K."/>
            <person name="Martijn J."/>
            <person name="Lind A.E."/>
            <person name="van Eijk R."/>
            <person name="Schleper C."/>
            <person name="Guy L."/>
            <person name="Ettema T.J."/>
        </authorList>
    </citation>
    <scope>NUCLEOTIDE SEQUENCE</scope>
</reference>
<keyword evidence="3" id="KW-0274">FAD</keyword>
<dbReference type="GO" id="GO:0071949">
    <property type="term" value="F:FAD binding"/>
    <property type="evidence" value="ECO:0007669"/>
    <property type="project" value="InterPro"/>
</dbReference>
<dbReference type="PANTHER" id="PTHR43004">
    <property type="entry name" value="TRK SYSTEM POTASSIUM UPTAKE PROTEIN"/>
    <property type="match status" value="1"/>
</dbReference>
<dbReference type="SUPFAM" id="SSF51905">
    <property type="entry name" value="FAD/NAD(P)-binding domain"/>
    <property type="match status" value="1"/>
</dbReference>
<dbReference type="InterPro" id="IPR036188">
    <property type="entry name" value="FAD/NAD-bd_sf"/>
</dbReference>
<evidence type="ECO:0000256" key="1">
    <source>
        <dbReference type="ARBA" id="ARBA00001974"/>
    </source>
</evidence>
<dbReference type="PRINTS" id="PR00420">
    <property type="entry name" value="RNGMNOXGNASE"/>
</dbReference>
<dbReference type="Gene3D" id="3.40.30.120">
    <property type="match status" value="1"/>
</dbReference>
<comment type="caution">
    <text evidence="5">The sequence shown here is derived from an EMBL/GenBank/DDBJ whole genome shotgun (WGS) entry which is preliminary data.</text>
</comment>
<evidence type="ECO:0000313" key="5">
    <source>
        <dbReference type="EMBL" id="KKN94606.1"/>
    </source>
</evidence>
<organism evidence="5">
    <name type="scientific">marine sediment metagenome</name>
    <dbReference type="NCBI Taxonomy" id="412755"/>
    <lineage>
        <taxon>unclassified sequences</taxon>
        <taxon>metagenomes</taxon>
        <taxon>ecological metagenomes</taxon>
    </lineage>
</organism>
<keyword evidence="2" id="KW-0285">Flavoprotein</keyword>
<evidence type="ECO:0000256" key="2">
    <source>
        <dbReference type="ARBA" id="ARBA00022630"/>
    </source>
</evidence>
<dbReference type="EMBL" id="LAZR01000077">
    <property type="protein sequence ID" value="KKN94606.1"/>
    <property type="molecule type" value="Genomic_DNA"/>
</dbReference>
<evidence type="ECO:0000256" key="3">
    <source>
        <dbReference type="ARBA" id="ARBA00022827"/>
    </source>
</evidence>
<dbReference type="Gene3D" id="3.30.70.2450">
    <property type="match status" value="1"/>
</dbReference>
<dbReference type="InterPro" id="IPR002938">
    <property type="entry name" value="FAD-bd"/>
</dbReference>
<dbReference type="GO" id="GO:0016709">
    <property type="term" value="F:oxidoreductase activity, acting on paired donors, with incorporation or reduction of molecular oxygen, NAD(P)H as one donor, and incorporation of one atom of oxygen"/>
    <property type="evidence" value="ECO:0007669"/>
    <property type="project" value="UniProtKB-ARBA"/>
</dbReference>
<dbReference type="Pfam" id="PF01494">
    <property type="entry name" value="FAD_binding_3"/>
    <property type="match status" value="1"/>
</dbReference>
<dbReference type="InterPro" id="IPR050641">
    <property type="entry name" value="RIFMO-like"/>
</dbReference>
<name>A0A0F9X6N1_9ZZZZ</name>
<accession>A0A0F9X6N1</accession>
<dbReference type="AlphaFoldDB" id="A0A0F9X6N1"/>
<dbReference type="PANTHER" id="PTHR43004:SF19">
    <property type="entry name" value="BINDING MONOOXYGENASE, PUTATIVE (JCVI)-RELATED"/>
    <property type="match status" value="1"/>
</dbReference>
<comment type="cofactor">
    <cofactor evidence="1">
        <name>FAD</name>
        <dbReference type="ChEBI" id="CHEBI:57692"/>
    </cofactor>
</comment>